<organism evidence="2 3">
    <name type="scientific">Christiangramia sabulilitoris</name>
    <dbReference type="NCBI Taxonomy" id="2583991"/>
    <lineage>
        <taxon>Bacteria</taxon>
        <taxon>Pseudomonadati</taxon>
        <taxon>Bacteroidota</taxon>
        <taxon>Flavobacteriia</taxon>
        <taxon>Flavobacteriales</taxon>
        <taxon>Flavobacteriaceae</taxon>
        <taxon>Christiangramia</taxon>
    </lineage>
</organism>
<evidence type="ECO:0000313" key="3">
    <source>
        <dbReference type="Proteomes" id="UP000315131"/>
    </source>
</evidence>
<evidence type="ECO:0000313" key="2">
    <source>
        <dbReference type="EMBL" id="TRO66514.1"/>
    </source>
</evidence>
<sequence length="917" mass="101175">MSLSYQRLNSLFGLALLLVIFIVPATLNAQAALEIGNERYTIQENFLEEFSQVTLSKNSSILEVNGTLIVQGDLRMDGNFSTLIMGPNARVIVFGDFFASNQIELNVSSYLIIYGNFIKKGSDTQGDLNVENANIYIYGTVENWGDDFQTCGGQYDGNTGDIQQESCDYGTEDDFENNRDDFPEDLVDLVNCYNLTAISDQTACIGGTATFSVAESLNISAADVTFRWQKKVLSDGTWEDIPGATNSEYVISPVTAELGNNFYRVIVKPTPSSSSNCKISISRNVILNVQEPGIWTGAVDTNWNNSANWSCDRLPGLDTDVLIPENLSSGNYPVVNPGANALANDLEVQNSASLEINSNWLRITGNLSNQGVLDTENGSISFEGTNTQIIPVAAFQNNRVLNLRINNPAGVSSEALIEVTGTLNPENGVFQTGDKLTLISDATQTALISGNGNGEVLGLVNMQRFLDKAFGYKYFSSPFKNSTVGDFIPYIVLEDAVSGFPHFYRYEENRTVSIDGSPQDATGWLAYTETGNSLNISEGYALNFGSSFNEKTIELTGEVNNGLITARLLENNHGEYTKGFHLVGNPYPSPIDWNSAEGWTRTNIDDGIYFFNASDTDQYSGTYTAYVNNISTGSGETQNIIPSMQGYFIKVSDSETKQKVTGNFGMDNRVRITDFNQNFYKNQLLEQPLLLRLEAGFVQHPQSDALVIYFTSSATEGFEKELDAHKLWNTDPTVPSFYNLTENQNALAINAIPYPDYSDYRKIPLGLRVEENGEMNINMASIENLSPNLNIYLIDHIAGVGQNLRSKPNYKFNITKGVHDSRFELMFSEKEVTNPAIAFNLPFEAKVQDGNIIVNLNLEKDQKGNLRLSTITGQILITRSGTGKEQIIFQGIKSAGVYIISLQTGQSQYSRKLIIRN</sequence>
<dbReference type="Proteomes" id="UP000315131">
    <property type="component" value="Unassembled WGS sequence"/>
</dbReference>
<protein>
    <submittedName>
        <fullName evidence="2">T9SS type A sorting domain-containing protein</fullName>
    </submittedName>
</protein>
<reference evidence="2 3" key="1">
    <citation type="submission" date="2019-06" db="EMBL/GenBank/DDBJ databases">
        <title>Gramella sabulilitoris sp. nov., isolated from a marine sand.</title>
        <authorList>
            <person name="Yoon J.-H."/>
        </authorList>
    </citation>
    <scope>NUCLEOTIDE SEQUENCE [LARGE SCALE GENOMIC DNA]</scope>
    <source>
        <strain evidence="2 3">HSMS-1</strain>
    </source>
</reference>
<dbReference type="EMBL" id="VHSF01000001">
    <property type="protein sequence ID" value="TRO66514.1"/>
    <property type="molecule type" value="Genomic_DNA"/>
</dbReference>
<name>A0A550I6A9_9FLAO</name>
<evidence type="ECO:0000256" key="1">
    <source>
        <dbReference type="ARBA" id="ARBA00022729"/>
    </source>
</evidence>
<dbReference type="InterPro" id="IPR026444">
    <property type="entry name" value="Secre_tail"/>
</dbReference>
<keyword evidence="1" id="KW-0732">Signal</keyword>
<dbReference type="RefSeq" id="WP_143409281.1">
    <property type="nucleotide sequence ID" value="NZ_VHSF01000001.1"/>
</dbReference>
<comment type="caution">
    <text evidence="2">The sequence shown here is derived from an EMBL/GenBank/DDBJ whole genome shotgun (WGS) entry which is preliminary data.</text>
</comment>
<keyword evidence="3" id="KW-1185">Reference proteome</keyword>
<dbReference type="Gene3D" id="2.60.40.2700">
    <property type="match status" value="1"/>
</dbReference>
<gene>
    <name evidence="2" type="ORF">FGM01_01130</name>
</gene>
<accession>A0A550I6A9</accession>
<dbReference type="OrthoDB" id="906679at2"/>
<proteinExistence type="predicted"/>
<dbReference type="AlphaFoldDB" id="A0A550I6A9"/>
<dbReference type="NCBIfam" id="TIGR04183">
    <property type="entry name" value="Por_Secre_tail"/>
    <property type="match status" value="1"/>
</dbReference>